<dbReference type="SMART" id="SM00049">
    <property type="entry name" value="DEP"/>
    <property type="match status" value="1"/>
</dbReference>
<dbReference type="OMA" id="VVRNWKV"/>
<dbReference type="OrthoDB" id="185175at2759"/>
<dbReference type="Ensembl" id="ENSLOCT00000017486.1">
    <property type="protein sequence ID" value="ENSLOCP00000017455.1"/>
    <property type="gene ID" value="ENSLOCG00000014169.1"/>
</dbReference>
<evidence type="ECO:0000256" key="1">
    <source>
        <dbReference type="ARBA" id="ARBA00022553"/>
    </source>
</evidence>
<dbReference type="RefSeq" id="XP_006632752.1">
    <property type="nucleotide sequence ID" value="XM_006632689.3"/>
</dbReference>
<dbReference type="Pfam" id="PF00610">
    <property type="entry name" value="DEP"/>
    <property type="match status" value="1"/>
</dbReference>
<sequence length="357" mass="40440">MDTMQPENAILKEGFLVKRGHIVQNWKVRWFVLLPDRLLYYKYDCSRKDSSLRGKVLLLGCQLTCPCLEYENRPLVIKLRTQKSAEYFLEACSREERDTWADSITAVIQNLCPGKAQKTLSEQTPLQMNNISLNQVVDSMHDVHSGIKLTNNVEQGSYFKNCFSGSAMVDWLVSMSFVVTRKEAVTLASALMEESYVKPVGIKSMEAIRNSNMTEQFLDDSTSLYALAESFKRKASVKSGASLSALELSGKVVKRGYLLKQGHKRKNWNVRLFVLRTEPGYLHYYDPSREHVSPVGGFPLRGCLISSLDDNGVPSGVKGKVQGNLFKIITQNDTHYFIQATSREEKMDWIVAIKQLT</sequence>
<evidence type="ECO:0000313" key="6">
    <source>
        <dbReference type="Ensembl" id="ENSLOCP00000017455.1"/>
    </source>
</evidence>
<dbReference type="CTD" id="26499"/>
<dbReference type="PROSITE" id="PS50186">
    <property type="entry name" value="DEP"/>
    <property type="match status" value="1"/>
</dbReference>
<dbReference type="Gene3D" id="2.30.29.30">
    <property type="entry name" value="Pleckstrin-homology domain (PH domain)/Phosphotyrosine-binding domain (PTB)"/>
    <property type="match status" value="2"/>
</dbReference>
<reference evidence="6" key="2">
    <citation type="submission" date="2025-08" db="UniProtKB">
        <authorList>
            <consortium name="Ensembl"/>
        </authorList>
    </citation>
    <scope>IDENTIFICATION</scope>
</reference>
<dbReference type="FunFam" id="2.30.29.30:FF:000243">
    <property type="entry name" value="Pleckstrin 2"/>
    <property type="match status" value="1"/>
</dbReference>
<dbReference type="AlphaFoldDB" id="W5N9Z6"/>
<dbReference type="GO" id="GO:0035556">
    <property type="term" value="P:intracellular signal transduction"/>
    <property type="evidence" value="ECO:0007669"/>
    <property type="project" value="InterPro"/>
</dbReference>
<organism evidence="6 7">
    <name type="scientific">Lepisosteus oculatus</name>
    <name type="common">Spotted gar</name>
    <dbReference type="NCBI Taxonomy" id="7918"/>
    <lineage>
        <taxon>Eukaryota</taxon>
        <taxon>Metazoa</taxon>
        <taxon>Chordata</taxon>
        <taxon>Craniata</taxon>
        <taxon>Vertebrata</taxon>
        <taxon>Euteleostomi</taxon>
        <taxon>Actinopterygii</taxon>
        <taxon>Neopterygii</taxon>
        <taxon>Holostei</taxon>
        <taxon>Semionotiformes</taxon>
        <taxon>Lepisosteidae</taxon>
        <taxon>Lepisosteus</taxon>
    </lineage>
</organism>
<evidence type="ECO:0000313" key="7">
    <source>
        <dbReference type="Proteomes" id="UP000018468"/>
    </source>
</evidence>
<dbReference type="GO" id="GO:0030036">
    <property type="term" value="P:actin cytoskeleton organization"/>
    <property type="evidence" value="ECO:0000318"/>
    <property type="project" value="GO_Central"/>
</dbReference>
<dbReference type="Proteomes" id="UP000018468">
    <property type="component" value="Linkage group LG7"/>
</dbReference>
<dbReference type="Gene3D" id="1.10.10.10">
    <property type="entry name" value="Winged helix-like DNA-binding domain superfamily/Winged helix DNA-binding domain"/>
    <property type="match status" value="1"/>
</dbReference>
<dbReference type="InterPro" id="IPR001849">
    <property type="entry name" value="PH_domain"/>
</dbReference>
<dbReference type="PANTHER" id="PTHR12092:SF2">
    <property type="entry name" value="PLECKSTRIN-2"/>
    <property type="match status" value="1"/>
</dbReference>
<dbReference type="PANTHER" id="PTHR12092">
    <property type="entry name" value="PLECKSTRIN"/>
    <property type="match status" value="1"/>
</dbReference>
<name>W5N9Z6_LEPOC</name>
<protein>
    <submittedName>
        <fullName evidence="6">Pleckstrin 2</fullName>
    </submittedName>
</protein>
<dbReference type="SUPFAM" id="SSF50729">
    <property type="entry name" value="PH domain-like"/>
    <property type="match status" value="2"/>
</dbReference>
<dbReference type="InterPro" id="IPR036388">
    <property type="entry name" value="WH-like_DNA-bd_sf"/>
</dbReference>
<feature type="domain" description="PH" evidence="4">
    <location>
        <begin position="251"/>
        <end position="357"/>
    </location>
</feature>
<dbReference type="Pfam" id="PF00169">
    <property type="entry name" value="PH"/>
    <property type="match status" value="2"/>
</dbReference>
<dbReference type="GeneTree" id="ENSGT00940000157229"/>
<dbReference type="InterPro" id="IPR000591">
    <property type="entry name" value="DEP_dom"/>
</dbReference>
<feature type="domain" description="PH" evidence="4">
    <location>
        <begin position="9"/>
        <end position="109"/>
    </location>
</feature>
<dbReference type="eggNOG" id="ENOG502QYJ8">
    <property type="taxonomic scope" value="Eukaryota"/>
</dbReference>
<keyword evidence="2" id="KW-0677">Repeat</keyword>
<proteinExistence type="predicted"/>
<dbReference type="KEGG" id="loc:102689472"/>
<dbReference type="EMBL" id="AHAT01022325">
    <property type="status" value="NOT_ANNOTATED_CDS"/>
    <property type="molecule type" value="Genomic_DNA"/>
</dbReference>
<evidence type="ECO:0000259" key="4">
    <source>
        <dbReference type="PROSITE" id="PS50003"/>
    </source>
</evidence>
<dbReference type="InterPro" id="IPR037370">
    <property type="entry name" value="Pleckstrin"/>
</dbReference>
<evidence type="ECO:0000256" key="2">
    <source>
        <dbReference type="ARBA" id="ARBA00022737"/>
    </source>
</evidence>
<keyword evidence="3" id="KW-0007">Acetylation</keyword>
<dbReference type="HOGENOM" id="CLU_067828_0_0_1"/>
<dbReference type="PROSITE" id="PS50003">
    <property type="entry name" value="PH_DOMAIN"/>
    <property type="match status" value="2"/>
</dbReference>
<keyword evidence="1" id="KW-0597">Phosphoprotein</keyword>
<reference evidence="6" key="3">
    <citation type="submission" date="2025-09" db="UniProtKB">
        <authorList>
            <consortium name="Ensembl"/>
        </authorList>
    </citation>
    <scope>IDENTIFICATION</scope>
</reference>
<dbReference type="SMART" id="SM00233">
    <property type="entry name" value="PH"/>
    <property type="match status" value="2"/>
</dbReference>
<dbReference type="FunCoup" id="W5N9Z6">
    <property type="interactions" value="101"/>
</dbReference>
<dbReference type="Bgee" id="ENSLOCG00000014169">
    <property type="expression patterns" value="Expressed in zone of skin and 3 other cell types or tissues"/>
</dbReference>
<dbReference type="SUPFAM" id="SSF46785">
    <property type="entry name" value="Winged helix' DNA-binding domain"/>
    <property type="match status" value="1"/>
</dbReference>
<feature type="domain" description="DEP" evidence="5">
    <location>
        <begin position="143"/>
        <end position="229"/>
    </location>
</feature>
<accession>W5N9Z6</accession>
<dbReference type="FunFam" id="2.30.29.30:FF:000208">
    <property type="entry name" value="Pleckstrin 2"/>
    <property type="match status" value="1"/>
</dbReference>
<dbReference type="GeneID" id="102689472"/>
<dbReference type="STRING" id="7918.ENSLOCP00000017455"/>
<keyword evidence="7" id="KW-1185">Reference proteome</keyword>
<dbReference type="InParanoid" id="W5N9Z6"/>
<dbReference type="InterPro" id="IPR011993">
    <property type="entry name" value="PH-like_dom_sf"/>
</dbReference>
<dbReference type="InterPro" id="IPR036390">
    <property type="entry name" value="WH_DNA-bd_sf"/>
</dbReference>
<evidence type="ECO:0000256" key="3">
    <source>
        <dbReference type="ARBA" id="ARBA00022990"/>
    </source>
</evidence>
<dbReference type="GO" id="GO:0005886">
    <property type="term" value="C:plasma membrane"/>
    <property type="evidence" value="ECO:0000318"/>
    <property type="project" value="GO_Central"/>
</dbReference>
<reference evidence="7" key="1">
    <citation type="submission" date="2011-12" db="EMBL/GenBank/DDBJ databases">
        <title>The Draft Genome of Lepisosteus oculatus.</title>
        <authorList>
            <consortium name="The Broad Institute Genome Assembly &amp; Analysis Group"/>
            <consortium name="Computational R&amp;D Group"/>
            <consortium name="and Sequencing Platform"/>
            <person name="Di Palma F."/>
            <person name="Alfoldi J."/>
            <person name="Johnson J."/>
            <person name="Berlin A."/>
            <person name="Gnerre S."/>
            <person name="Jaffe D."/>
            <person name="MacCallum I."/>
            <person name="Young S."/>
            <person name="Walker B.J."/>
            <person name="Lander E.S."/>
            <person name="Lindblad-Toh K."/>
        </authorList>
    </citation>
    <scope>NUCLEOTIDE SEQUENCE [LARGE SCALE GENOMIC DNA]</scope>
</reference>
<evidence type="ECO:0000259" key="5">
    <source>
        <dbReference type="PROSITE" id="PS50186"/>
    </source>
</evidence>